<accession>A0A2I0WY48</accession>
<organism evidence="2 3">
    <name type="scientific">Dendrobium catenatum</name>
    <dbReference type="NCBI Taxonomy" id="906689"/>
    <lineage>
        <taxon>Eukaryota</taxon>
        <taxon>Viridiplantae</taxon>
        <taxon>Streptophyta</taxon>
        <taxon>Embryophyta</taxon>
        <taxon>Tracheophyta</taxon>
        <taxon>Spermatophyta</taxon>
        <taxon>Magnoliopsida</taxon>
        <taxon>Liliopsida</taxon>
        <taxon>Asparagales</taxon>
        <taxon>Orchidaceae</taxon>
        <taxon>Epidendroideae</taxon>
        <taxon>Malaxideae</taxon>
        <taxon>Dendrobiinae</taxon>
        <taxon>Dendrobium</taxon>
    </lineage>
</organism>
<feature type="region of interest" description="Disordered" evidence="1">
    <location>
        <begin position="108"/>
        <end position="136"/>
    </location>
</feature>
<dbReference type="AlphaFoldDB" id="A0A2I0WY48"/>
<name>A0A2I0WY48_9ASPA</name>
<proteinExistence type="predicted"/>
<evidence type="ECO:0000256" key="1">
    <source>
        <dbReference type="SAM" id="MobiDB-lite"/>
    </source>
</evidence>
<protein>
    <submittedName>
        <fullName evidence="2">Uncharacterized protein</fullName>
    </submittedName>
</protein>
<dbReference type="EMBL" id="KZ502327">
    <property type="protein sequence ID" value="PKU80588.1"/>
    <property type="molecule type" value="Genomic_DNA"/>
</dbReference>
<evidence type="ECO:0000313" key="3">
    <source>
        <dbReference type="Proteomes" id="UP000233837"/>
    </source>
</evidence>
<gene>
    <name evidence="2" type="ORF">MA16_Dca011712</name>
</gene>
<evidence type="ECO:0000313" key="2">
    <source>
        <dbReference type="EMBL" id="PKU80588.1"/>
    </source>
</evidence>
<reference evidence="2 3" key="1">
    <citation type="journal article" date="2016" name="Sci. Rep.">
        <title>The Dendrobium catenatum Lindl. genome sequence provides insights into polysaccharide synthase, floral development and adaptive evolution.</title>
        <authorList>
            <person name="Zhang G.Q."/>
            <person name="Xu Q."/>
            <person name="Bian C."/>
            <person name="Tsai W.C."/>
            <person name="Yeh C.M."/>
            <person name="Liu K.W."/>
            <person name="Yoshida K."/>
            <person name="Zhang L.S."/>
            <person name="Chang S.B."/>
            <person name="Chen F."/>
            <person name="Shi Y."/>
            <person name="Su Y.Y."/>
            <person name="Zhang Y.Q."/>
            <person name="Chen L.J."/>
            <person name="Yin Y."/>
            <person name="Lin M."/>
            <person name="Huang H."/>
            <person name="Deng H."/>
            <person name="Wang Z.W."/>
            <person name="Zhu S.L."/>
            <person name="Zhao X."/>
            <person name="Deng C."/>
            <person name="Niu S.C."/>
            <person name="Huang J."/>
            <person name="Wang M."/>
            <person name="Liu G.H."/>
            <person name="Yang H.J."/>
            <person name="Xiao X.J."/>
            <person name="Hsiao Y.Y."/>
            <person name="Wu W.L."/>
            <person name="Chen Y.Y."/>
            <person name="Mitsuda N."/>
            <person name="Ohme-Takagi M."/>
            <person name="Luo Y.B."/>
            <person name="Van de Peer Y."/>
            <person name="Liu Z.J."/>
        </authorList>
    </citation>
    <scope>NUCLEOTIDE SEQUENCE [LARGE SCALE GENOMIC DNA]</scope>
    <source>
        <tissue evidence="2">The whole plant</tissue>
    </source>
</reference>
<sequence>MLEQFSMSFTVHTSIIQKAGDRVHITLLSLTTFFIMARIEFNATNLIFRYIDHLTTIHDPGHRRKPNLALGHIIAYILETKYNLQYLARHDLQPPCYSNSSFNILHSTRLHPGDGEPQGAEDEEVPAPVPDPTPLRKHSQFDQLVERFDRCETRFDAYVAAQEQQHSEDIARYEQHRTEDLAHFDSYITHQQQQHDQDITWFNAQFTTLASYFQKAPPPPPPSDDQDPSFM</sequence>
<keyword evidence="3" id="KW-1185">Reference proteome</keyword>
<dbReference type="Proteomes" id="UP000233837">
    <property type="component" value="Unassembled WGS sequence"/>
</dbReference>
<reference evidence="2 3" key="2">
    <citation type="journal article" date="2017" name="Nature">
        <title>The Apostasia genome and the evolution of orchids.</title>
        <authorList>
            <person name="Zhang G.Q."/>
            <person name="Liu K.W."/>
            <person name="Li Z."/>
            <person name="Lohaus R."/>
            <person name="Hsiao Y.Y."/>
            <person name="Niu S.C."/>
            <person name="Wang J.Y."/>
            <person name="Lin Y.C."/>
            <person name="Xu Q."/>
            <person name="Chen L.J."/>
            <person name="Yoshida K."/>
            <person name="Fujiwara S."/>
            <person name="Wang Z.W."/>
            <person name="Zhang Y.Q."/>
            <person name="Mitsuda N."/>
            <person name="Wang M."/>
            <person name="Liu G.H."/>
            <person name="Pecoraro L."/>
            <person name="Huang H.X."/>
            <person name="Xiao X.J."/>
            <person name="Lin M."/>
            <person name="Wu X.Y."/>
            <person name="Wu W.L."/>
            <person name="Chen Y.Y."/>
            <person name="Chang S.B."/>
            <person name="Sakamoto S."/>
            <person name="Ohme-Takagi M."/>
            <person name="Yagi M."/>
            <person name="Zeng S.J."/>
            <person name="Shen C.Y."/>
            <person name="Yeh C.M."/>
            <person name="Luo Y.B."/>
            <person name="Tsai W.C."/>
            <person name="Van de Peer Y."/>
            <person name="Liu Z.J."/>
        </authorList>
    </citation>
    <scope>NUCLEOTIDE SEQUENCE [LARGE SCALE GENOMIC DNA]</scope>
    <source>
        <tissue evidence="2">The whole plant</tissue>
    </source>
</reference>
<feature type="region of interest" description="Disordered" evidence="1">
    <location>
        <begin position="212"/>
        <end position="231"/>
    </location>
</feature>